<dbReference type="GO" id="GO:0008932">
    <property type="term" value="F:lytic endotransglycosylase activity"/>
    <property type="evidence" value="ECO:0007669"/>
    <property type="project" value="UniProtKB-UniRule"/>
</dbReference>
<dbReference type="NCBIfam" id="TIGR00413">
    <property type="entry name" value="rlpA"/>
    <property type="match status" value="1"/>
</dbReference>
<evidence type="ECO:0000259" key="5">
    <source>
        <dbReference type="Pfam" id="PF03330"/>
    </source>
</evidence>
<dbReference type="HAMAP" id="MF_02071">
    <property type="entry name" value="RlpA"/>
    <property type="match status" value="1"/>
</dbReference>
<dbReference type="InterPro" id="IPR009009">
    <property type="entry name" value="RlpA-like_DPBB"/>
</dbReference>
<reference evidence="6 7" key="1">
    <citation type="submission" date="2019-02" db="EMBL/GenBank/DDBJ databases">
        <title>Apibacter muscae sp. nov.: a novel member of the house fly microbiota.</title>
        <authorList>
            <person name="Park R."/>
        </authorList>
    </citation>
    <scope>NUCLEOTIDE SEQUENCE [LARGE SCALE GENOMIC DNA]</scope>
    <source>
        <strain evidence="6 7">AL1</strain>
    </source>
</reference>
<evidence type="ECO:0000256" key="1">
    <source>
        <dbReference type="ARBA" id="ARBA00023239"/>
    </source>
</evidence>
<dbReference type="SUPFAM" id="SSF50685">
    <property type="entry name" value="Barwin-like endoglucanases"/>
    <property type="match status" value="1"/>
</dbReference>
<evidence type="ECO:0000256" key="4">
    <source>
        <dbReference type="RuleBase" id="RU003495"/>
    </source>
</evidence>
<comment type="similarity">
    <text evidence="3 4">Belongs to the RlpA family.</text>
</comment>
<evidence type="ECO:0000256" key="2">
    <source>
        <dbReference type="ARBA" id="ARBA00023316"/>
    </source>
</evidence>
<evidence type="ECO:0000313" key="7">
    <source>
        <dbReference type="Proteomes" id="UP000319499"/>
    </source>
</evidence>
<dbReference type="PANTHER" id="PTHR34183">
    <property type="entry name" value="ENDOLYTIC PEPTIDOGLYCAN TRANSGLYCOSYLASE RLPA"/>
    <property type="match status" value="1"/>
</dbReference>
<dbReference type="RefSeq" id="WP_146262794.1">
    <property type="nucleotide sequence ID" value="NZ_SELG01000041.1"/>
</dbReference>
<dbReference type="AlphaFoldDB" id="A0A563D7B2"/>
<keyword evidence="1 3" id="KW-0456">Lyase</keyword>
<feature type="signal peptide" evidence="3">
    <location>
        <begin position="1"/>
        <end position="18"/>
    </location>
</feature>
<dbReference type="InterPro" id="IPR036908">
    <property type="entry name" value="RlpA-like_sf"/>
</dbReference>
<dbReference type="Gene3D" id="2.40.40.10">
    <property type="entry name" value="RlpA-like domain"/>
    <property type="match status" value="1"/>
</dbReference>
<gene>
    <name evidence="3" type="primary">rlpA</name>
    <name evidence="6" type="ORF">ETU09_10350</name>
</gene>
<name>A0A563D7B2_9FLAO</name>
<feature type="domain" description="RlpA-like protein double-psi beta-barrel" evidence="5">
    <location>
        <begin position="83"/>
        <end position="172"/>
    </location>
</feature>
<dbReference type="OrthoDB" id="9779128at2"/>
<keyword evidence="7" id="KW-1185">Reference proteome</keyword>
<dbReference type="InterPro" id="IPR012997">
    <property type="entry name" value="RplA"/>
</dbReference>
<evidence type="ECO:0000256" key="3">
    <source>
        <dbReference type="HAMAP-Rule" id="MF_02071"/>
    </source>
</evidence>
<dbReference type="Proteomes" id="UP000319499">
    <property type="component" value="Unassembled WGS sequence"/>
</dbReference>
<comment type="caution">
    <text evidence="6">The sequence shown here is derived from an EMBL/GenBank/DDBJ whole genome shotgun (WGS) entry which is preliminary data.</text>
</comment>
<evidence type="ECO:0000313" key="6">
    <source>
        <dbReference type="EMBL" id="TWP26095.1"/>
    </source>
</evidence>
<proteinExistence type="inferred from homology"/>
<accession>A0A563D7B2</accession>
<sequence precursor="true">MKKVTFVAILLVSLSFTAFQTKTVFFDESDKFELPLDTIVADTLQKNNKLILKDSLTDSLSINKEDNLENDNVAIVEESKKLSAGKVSWYGGKFHGRLTSSGERYDMNAYTAAHKSLPFGTKVKIINPKNGKEVIVRITDRGPFVPKREFDLSKAAFAELASLNSGVLNVQYVVL</sequence>
<protein>
    <recommendedName>
        <fullName evidence="3">Probable endolytic peptidoglycan transglycosylase RlpA</fullName>
        <ecNumber evidence="3">4.2.2.-</ecNumber>
    </recommendedName>
</protein>
<keyword evidence="3" id="KW-0732">Signal</keyword>
<dbReference type="Pfam" id="PF03330">
    <property type="entry name" value="DPBB_1"/>
    <property type="match status" value="1"/>
</dbReference>
<dbReference type="PANTHER" id="PTHR34183:SF1">
    <property type="entry name" value="ENDOLYTIC PEPTIDOGLYCAN TRANSGLYCOSYLASE RLPA"/>
    <property type="match status" value="1"/>
</dbReference>
<dbReference type="EMBL" id="SELH01000026">
    <property type="protein sequence ID" value="TWP26095.1"/>
    <property type="molecule type" value="Genomic_DNA"/>
</dbReference>
<dbReference type="InterPro" id="IPR034718">
    <property type="entry name" value="RlpA"/>
</dbReference>
<dbReference type="EC" id="4.2.2.-" evidence="3"/>
<dbReference type="CDD" id="cd22268">
    <property type="entry name" value="DPBB_RlpA-like"/>
    <property type="match status" value="1"/>
</dbReference>
<dbReference type="GO" id="GO:0000270">
    <property type="term" value="P:peptidoglycan metabolic process"/>
    <property type="evidence" value="ECO:0007669"/>
    <property type="project" value="UniProtKB-UniRule"/>
</dbReference>
<keyword evidence="2 3" id="KW-0961">Cell wall biogenesis/degradation</keyword>
<organism evidence="6 7">
    <name type="scientific">Apibacter muscae</name>
    <dbReference type="NCBI Taxonomy" id="2509004"/>
    <lineage>
        <taxon>Bacteria</taxon>
        <taxon>Pseudomonadati</taxon>
        <taxon>Bacteroidota</taxon>
        <taxon>Flavobacteriia</taxon>
        <taxon>Flavobacteriales</taxon>
        <taxon>Weeksellaceae</taxon>
        <taxon>Apibacter</taxon>
    </lineage>
</organism>
<feature type="chain" id="PRO_5022275736" description="Probable endolytic peptidoglycan transglycosylase RlpA" evidence="3">
    <location>
        <begin position="19"/>
        <end position="175"/>
    </location>
</feature>
<comment type="function">
    <text evidence="3">Lytic transglycosylase with a strong preference for naked glycan strands that lack stem peptides.</text>
</comment>
<dbReference type="GO" id="GO:0071555">
    <property type="term" value="P:cell wall organization"/>
    <property type="evidence" value="ECO:0007669"/>
    <property type="project" value="UniProtKB-KW"/>
</dbReference>